<keyword evidence="1" id="KW-0479">Metal-binding</keyword>
<dbReference type="PROSITE" id="PS00518">
    <property type="entry name" value="ZF_RING_1"/>
    <property type="match status" value="1"/>
</dbReference>
<dbReference type="AlphaFoldDB" id="A0A0J9YB54"/>
<dbReference type="GO" id="GO:0008270">
    <property type="term" value="F:zinc ion binding"/>
    <property type="evidence" value="ECO:0007669"/>
    <property type="project" value="UniProtKB-KW"/>
</dbReference>
<dbReference type="SMART" id="SM00184">
    <property type="entry name" value="RING"/>
    <property type="match status" value="1"/>
</dbReference>
<reference evidence="6" key="1">
    <citation type="journal article" date="2007" name="Science">
        <title>Draft genome of the filarial nematode parasite Brugia malayi.</title>
        <authorList>
            <person name="Ghedin E."/>
            <person name="Wang S."/>
            <person name="Spiro D."/>
            <person name="Caler E."/>
            <person name="Zhao Q."/>
            <person name="Crabtree J."/>
            <person name="Allen J.E."/>
            <person name="Delcher A.L."/>
            <person name="Guiliano D.B."/>
            <person name="Miranda-Saavedra D."/>
            <person name="Angiuoli S.V."/>
            <person name="Creasy T."/>
            <person name="Amedeo P."/>
            <person name="Haas B."/>
            <person name="El-Sayed N.M."/>
            <person name="Wortman J.R."/>
            <person name="Feldblyum T."/>
            <person name="Tallon L."/>
            <person name="Schatz M."/>
            <person name="Shumway M."/>
            <person name="Koo H."/>
            <person name="Salzberg S.L."/>
            <person name="Schobel S."/>
            <person name="Pertea M."/>
            <person name="Pop M."/>
            <person name="White O."/>
            <person name="Barton G.J."/>
            <person name="Carlow C.K."/>
            <person name="Crawford M.J."/>
            <person name="Daub J."/>
            <person name="Dimmic M.W."/>
            <person name="Estes C.F."/>
            <person name="Foster J.M."/>
            <person name="Ganatra M."/>
            <person name="Gregory W.F."/>
            <person name="Johnson N.M."/>
            <person name="Jin J."/>
            <person name="Komuniecki R."/>
            <person name="Korf I."/>
            <person name="Kumar S."/>
            <person name="Laney S."/>
            <person name="Li B.W."/>
            <person name="Li W."/>
            <person name="Lindblom T.H."/>
            <person name="Lustigman S."/>
            <person name="Ma D."/>
            <person name="Maina C.V."/>
            <person name="Martin D.M."/>
            <person name="McCarter J.P."/>
            <person name="McReynolds L."/>
            <person name="Mitreva M."/>
            <person name="Nutman T.B."/>
            <person name="Parkinson J."/>
            <person name="Peregrin-Alvarez J.M."/>
            <person name="Poole C."/>
            <person name="Ren Q."/>
            <person name="Saunders L."/>
            <person name="Sluder A.E."/>
            <person name="Smith K."/>
            <person name="Stanke M."/>
            <person name="Unnasch T.R."/>
            <person name="Ware J."/>
            <person name="Wei A.D."/>
            <person name="Weil G."/>
            <person name="Williams D.J."/>
            <person name="Zhang Y."/>
            <person name="Williams S.A."/>
            <person name="Fraser-Liggett C."/>
            <person name="Slatko B."/>
            <person name="Blaxter M.L."/>
            <person name="Scott A.L."/>
        </authorList>
    </citation>
    <scope>NUCLEOTIDE SEQUENCE</scope>
    <source>
        <strain evidence="6">FR3</strain>
    </source>
</reference>
<dbReference type="GO" id="GO:0016567">
    <property type="term" value="P:protein ubiquitination"/>
    <property type="evidence" value="ECO:0007669"/>
    <property type="project" value="TreeGrafter"/>
</dbReference>
<gene>
    <name evidence="6 7" type="ORF">Bm7515</name>
    <name evidence="6" type="ORF">BM_Bm7515</name>
</gene>
<dbReference type="EMBL" id="LN856080">
    <property type="protein sequence ID" value="CDQ06225.1"/>
    <property type="molecule type" value="Genomic_DNA"/>
</dbReference>
<feature type="domain" description="RING-type" evidence="5">
    <location>
        <begin position="30"/>
        <end position="69"/>
    </location>
</feature>
<dbReference type="InterPro" id="IPR001841">
    <property type="entry name" value="Znf_RING"/>
</dbReference>
<evidence type="ECO:0000313" key="7">
    <source>
        <dbReference type="WormBase" id="Bm7515"/>
    </source>
</evidence>
<organism evidence="6">
    <name type="scientific">Brugia malayi</name>
    <name type="common">Filarial nematode worm</name>
    <dbReference type="NCBI Taxonomy" id="6279"/>
    <lineage>
        <taxon>Eukaryota</taxon>
        <taxon>Metazoa</taxon>
        <taxon>Ecdysozoa</taxon>
        <taxon>Nematoda</taxon>
        <taxon>Chromadorea</taxon>
        <taxon>Rhabditida</taxon>
        <taxon>Spirurina</taxon>
        <taxon>Spiruromorpha</taxon>
        <taxon>Filarioidea</taxon>
        <taxon>Onchocercidae</taxon>
        <taxon>Brugia</taxon>
    </lineage>
</organism>
<keyword evidence="3" id="KW-0862">Zinc</keyword>
<evidence type="ECO:0000256" key="3">
    <source>
        <dbReference type="ARBA" id="ARBA00022833"/>
    </source>
</evidence>
<evidence type="ECO:0000256" key="4">
    <source>
        <dbReference type="PROSITE-ProRule" id="PRU00175"/>
    </source>
</evidence>
<dbReference type="PANTHER" id="PTHR15315:SF26">
    <property type="entry name" value="E3 UBIQUITIN-PROTEIN LIGASE NRDP1"/>
    <property type="match status" value="1"/>
</dbReference>
<name>A0A0J9YB54_BRUMA</name>
<dbReference type="InterPro" id="IPR017907">
    <property type="entry name" value="Znf_RING_CS"/>
</dbReference>
<dbReference type="InterPro" id="IPR018957">
    <property type="entry name" value="Znf_C3HC4_RING-type"/>
</dbReference>
<protein>
    <submittedName>
        <fullName evidence="6">Bm7515</fullName>
    </submittedName>
</protein>
<dbReference type="SUPFAM" id="SSF57850">
    <property type="entry name" value="RING/U-box"/>
    <property type="match status" value="1"/>
</dbReference>
<evidence type="ECO:0000259" key="5">
    <source>
        <dbReference type="PROSITE" id="PS50089"/>
    </source>
</evidence>
<dbReference type="PANTHER" id="PTHR15315">
    <property type="entry name" value="RING FINGER PROTEIN 41, 151"/>
    <property type="match status" value="1"/>
</dbReference>
<evidence type="ECO:0000313" key="6">
    <source>
        <dbReference type="EMBL" id="CDQ06225.1"/>
    </source>
</evidence>
<dbReference type="Pfam" id="PF00097">
    <property type="entry name" value="zf-C3HC4"/>
    <property type="match status" value="1"/>
</dbReference>
<dbReference type="Gene3D" id="3.30.40.10">
    <property type="entry name" value="Zinc/RING finger domain, C3HC4 (zinc finger)"/>
    <property type="match status" value="1"/>
</dbReference>
<feature type="non-terminal residue" evidence="6">
    <location>
        <position position="1"/>
    </location>
</feature>
<dbReference type="InterPro" id="IPR013083">
    <property type="entry name" value="Znf_RING/FYVE/PHD"/>
</dbReference>
<evidence type="ECO:0000256" key="1">
    <source>
        <dbReference type="ARBA" id="ARBA00022723"/>
    </source>
</evidence>
<keyword evidence="2 4" id="KW-0863">Zinc-finger</keyword>
<dbReference type="GO" id="GO:0061630">
    <property type="term" value="F:ubiquitin protein ligase activity"/>
    <property type="evidence" value="ECO:0007669"/>
    <property type="project" value="TreeGrafter"/>
</dbReference>
<dbReference type="WormBase" id="Bm7515">
    <property type="protein sequence ID" value="BM41752"/>
    <property type="gene ID" value="WBGene00227776"/>
</dbReference>
<sequence length="112" mass="13467">NASQHNKFSHFFKYIFYFFKKRKKKMESNCAICLEQLKYPLGRPDNCKHKFCFKCIRDWLKKRSQCPLCGGEPKYLIKIEETKNERKVPVKKRTKEQFKNEVISVIINISSL</sequence>
<evidence type="ECO:0000256" key="2">
    <source>
        <dbReference type="ARBA" id="ARBA00022771"/>
    </source>
</evidence>
<dbReference type="PROSITE" id="PS50089">
    <property type="entry name" value="ZF_RING_2"/>
    <property type="match status" value="1"/>
</dbReference>
<proteinExistence type="predicted"/>
<reference evidence="6" key="2">
    <citation type="submission" date="2012-12" db="EMBL/GenBank/DDBJ databases">
        <authorList>
            <person name="Gao Y.W."/>
            <person name="Fan S.T."/>
            <person name="Sun H.T."/>
            <person name="Wang Z."/>
            <person name="Gao X.L."/>
            <person name="Li Y.G."/>
            <person name="Wang T.C."/>
            <person name="Zhang K."/>
            <person name="Xu W.W."/>
            <person name="Yu Z.J."/>
            <person name="Xia X.Z."/>
        </authorList>
    </citation>
    <scope>NUCLEOTIDE SEQUENCE</scope>
    <source>
        <strain evidence="6">FR3</strain>
    </source>
</reference>
<accession>A0A0J9YB54</accession>